<feature type="domain" description="TonB-dependent transporter Oar-like beta-barrel" evidence="1">
    <location>
        <begin position="5"/>
        <end position="82"/>
    </location>
</feature>
<comment type="caution">
    <text evidence="2">The sequence shown here is derived from an EMBL/GenBank/DDBJ whole genome shotgun (WGS) entry which is preliminary data.</text>
</comment>
<evidence type="ECO:0000313" key="3">
    <source>
        <dbReference type="Proteomes" id="UP000292958"/>
    </source>
</evidence>
<dbReference type="Proteomes" id="UP000292958">
    <property type="component" value="Unassembled WGS sequence"/>
</dbReference>
<organism evidence="2 3">
    <name type="scientific">Edaphobacter modestus</name>
    <dbReference type="NCBI Taxonomy" id="388466"/>
    <lineage>
        <taxon>Bacteria</taxon>
        <taxon>Pseudomonadati</taxon>
        <taxon>Acidobacteriota</taxon>
        <taxon>Terriglobia</taxon>
        <taxon>Terriglobales</taxon>
        <taxon>Acidobacteriaceae</taxon>
        <taxon>Edaphobacter</taxon>
    </lineage>
</organism>
<dbReference type="AlphaFoldDB" id="A0A4Q7YFV2"/>
<evidence type="ECO:0000313" key="2">
    <source>
        <dbReference type="EMBL" id="RZU35205.1"/>
    </source>
</evidence>
<gene>
    <name evidence="2" type="ORF">BDD14_5965</name>
</gene>
<reference evidence="2 3" key="1">
    <citation type="submission" date="2019-02" db="EMBL/GenBank/DDBJ databases">
        <title>Genomic Encyclopedia of Archaeal and Bacterial Type Strains, Phase II (KMG-II): from individual species to whole genera.</title>
        <authorList>
            <person name="Goeker M."/>
        </authorList>
    </citation>
    <scope>NUCLEOTIDE SEQUENCE [LARGE SCALE GENOMIC DNA]</scope>
    <source>
        <strain evidence="2 3">DSM 18101</strain>
    </source>
</reference>
<dbReference type="RefSeq" id="WP_130424440.1">
    <property type="nucleotide sequence ID" value="NZ_SHKW01000003.1"/>
</dbReference>
<dbReference type="EMBL" id="SHKW01000003">
    <property type="protein sequence ID" value="RZU35205.1"/>
    <property type="molecule type" value="Genomic_DNA"/>
</dbReference>
<protein>
    <recommendedName>
        <fullName evidence="1">TonB-dependent transporter Oar-like beta-barrel domain-containing protein</fullName>
    </recommendedName>
</protein>
<name>A0A4Q7YFV2_9BACT</name>
<dbReference type="Pfam" id="PF25183">
    <property type="entry name" value="OMP_b-brl_4"/>
    <property type="match status" value="1"/>
</dbReference>
<sequence length="105" mass="11310">MNPGNVAHYVELSCFAAPTPSTRLSDAGRNVVRGPGLVDWDTSLFKNIPISRVADAFHLQFRFEVFNVLNHVNFVPPTSTSVQLFTQALAPIASPGNLSVSLVTG</sequence>
<accession>A0A4Q7YFV2</accession>
<evidence type="ECO:0000259" key="1">
    <source>
        <dbReference type="Pfam" id="PF25183"/>
    </source>
</evidence>
<dbReference type="InterPro" id="IPR057601">
    <property type="entry name" value="Oar-like_b-barrel"/>
</dbReference>
<keyword evidence="3" id="KW-1185">Reference proteome</keyword>
<proteinExistence type="predicted"/>